<keyword evidence="4 9" id="KW-0805">Transcription regulation</keyword>
<accession>A0AAV3YA88</accession>
<keyword evidence="2 9" id="KW-0863">Zinc-finger</keyword>
<dbReference type="GO" id="GO:0008270">
    <property type="term" value="F:zinc ion binding"/>
    <property type="evidence" value="ECO:0007669"/>
    <property type="project" value="UniProtKB-KW"/>
</dbReference>
<dbReference type="PROSITE" id="PS51030">
    <property type="entry name" value="NUCLEAR_REC_DBD_2"/>
    <property type="match status" value="1"/>
</dbReference>
<evidence type="ECO:0000256" key="4">
    <source>
        <dbReference type="ARBA" id="ARBA00023015"/>
    </source>
</evidence>
<evidence type="ECO:0000313" key="14">
    <source>
        <dbReference type="Proteomes" id="UP000735302"/>
    </source>
</evidence>
<name>A0AAV3YA88_9GAST</name>
<keyword evidence="8 9" id="KW-0539">Nucleus</keyword>
<evidence type="ECO:0000256" key="7">
    <source>
        <dbReference type="ARBA" id="ARBA00023170"/>
    </source>
</evidence>
<dbReference type="PANTHER" id="PTHR24082">
    <property type="entry name" value="NUCLEAR HORMONE RECEPTOR"/>
    <property type="match status" value="1"/>
</dbReference>
<dbReference type="Proteomes" id="UP000735302">
    <property type="component" value="Unassembled WGS sequence"/>
</dbReference>
<gene>
    <name evidence="13" type="ORF">PoB_000593300</name>
</gene>
<feature type="domain" description="NR LBD" evidence="12">
    <location>
        <begin position="482"/>
        <end position="755"/>
    </location>
</feature>
<comment type="subcellular location">
    <subcellularLocation>
        <location evidence="9">Nucleus</location>
    </subcellularLocation>
</comment>
<evidence type="ECO:0000256" key="1">
    <source>
        <dbReference type="ARBA" id="ARBA00022723"/>
    </source>
</evidence>
<evidence type="ECO:0000259" key="12">
    <source>
        <dbReference type="PROSITE" id="PS51843"/>
    </source>
</evidence>
<dbReference type="Pfam" id="PF00104">
    <property type="entry name" value="Hormone_recep"/>
    <property type="match status" value="1"/>
</dbReference>
<dbReference type="Gene3D" id="3.30.50.10">
    <property type="entry name" value="Erythroid Transcription Factor GATA-1, subunit A"/>
    <property type="match status" value="1"/>
</dbReference>
<dbReference type="SMART" id="SM00399">
    <property type="entry name" value="ZnF_C4"/>
    <property type="match status" value="1"/>
</dbReference>
<dbReference type="PROSITE" id="PS00031">
    <property type="entry name" value="NUCLEAR_REC_DBD_1"/>
    <property type="match status" value="1"/>
</dbReference>
<dbReference type="AlphaFoldDB" id="A0AAV3YA88"/>
<dbReference type="GO" id="GO:0003700">
    <property type="term" value="F:DNA-binding transcription factor activity"/>
    <property type="evidence" value="ECO:0007669"/>
    <property type="project" value="InterPro"/>
</dbReference>
<evidence type="ECO:0000256" key="10">
    <source>
        <dbReference type="SAM" id="MobiDB-lite"/>
    </source>
</evidence>
<keyword evidence="5 9" id="KW-0238">DNA-binding</keyword>
<evidence type="ECO:0000256" key="9">
    <source>
        <dbReference type="RuleBase" id="RU004334"/>
    </source>
</evidence>
<feature type="domain" description="Nuclear receptor" evidence="11">
    <location>
        <begin position="21"/>
        <end position="96"/>
    </location>
</feature>
<dbReference type="EMBL" id="BLXT01000663">
    <property type="protein sequence ID" value="GFN79427.1"/>
    <property type="molecule type" value="Genomic_DNA"/>
</dbReference>
<evidence type="ECO:0000256" key="2">
    <source>
        <dbReference type="ARBA" id="ARBA00022771"/>
    </source>
</evidence>
<dbReference type="SUPFAM" id="SSF57716">
    <property type="entry name" value="Glucocorticoid receptor-like (DNA-binding domain)"/>
    <property type="match status" value="1"/>
</dbReference>
<comment type="similarity">
    <text evidence="9">Belongs to the nuclear hormone receptor family.</text>
</comment>
<sequence length="774" mass="86710">MNIEVNKKSLSHGKAKLNKILPPCRVCGEVAAGFHYGVNTCDACKGFFHRSLNLHKHYVCKKNELCKEKKGNKRMCRKCRYDRCVAAGMAKEAIKIGRYSASKHTQDTLEIQKLKMKEISRVSTEVTDCTVLTKSPDSTLAGSQSPSSVSSAVASKCCDAYGFTPTCLQNLHSCPSYCRLQEKKDEDSSFMLQCMDFLSSQGGKLQLKSDPSCKTSFPKAKNEQNLEDCQGDVSSSTGPYYSTFDATDTNQTTILSPQQCRSYVDIYPSKFNCLSKSLCNPQSFSCHTHANNQISKHQCTSQSLYFPNGIDFTNDVHKFDAVDVESRMSNSKFRESSPARPESTTPDLEFSRIIPECSRRGPDFAVNGLQSTPVGVETSQASVEFGSKADLKSGSADFQVTLNNINFAKHNAGLEDISHEHKKVDSESDMVGEVISSDFHPQGCEGYLQSDTVKPTCMSSEPHCSSCGLPFNISGLEELYANKDQIIQTLMNGSRKFLKPMVHQIPPEEMDRMAQEHLELCKVKAEMFGSRAKMPDSEYDYIYASTGIDADNRQERCKRWLTFLEKFTRCVVKFAKTIPGFSHLPTRDKENLIKSSLMEVSYLNCYHNSRPKVCYSPDNQLRCALDIPVIFGSIDTNEVCDVIFSLQKFSAALQKLELTEEEDAVLKAIAVMSPDRGLFTLGALVNIIYHKLHECLIYLLHKNRPTNPMAFYAKIMDILVAGRTLSYKQAFIVRNLNLPKYSKIHQNPLLLEVMTALLFEDGEEVRHGKDAMDH</sequence>
<keyword evidence="3 9" id="KW-0862">Zinc</keyword>
<dbReference type="PROSITE" id="PS51843">
    <property type="entry name" value="NR_LBD"/>
    <property type="match status" value="1"/>
</dbReference>
<dbReference type="CDD" id="cd06916">
    <property type="entry name" value="NR_DBD_like"/>
    <property type="match status" value="1"/>
</dbReference>
<keyword evidence="7 9" id="KW-0675">Receptor</keyword>
<organism evidence="13 14">
    <name type="scientific">Plakobranchus ocellatus</name>
    <dbReference type="NCBI Taxonomy" id="259542"/>
    <lineage>
        <taxon>Eukaryota</taxon>
        <taxon>Metazoa</taxon>
        <taxon>Spiralia</taxon>
        <taxon>Lophotrochozoa</taxon>
        <taxon>Mollusca</taxon>
        <taxon>Gastropoda</taxon>
        <taxon>Heterobranchia</taxon>
        <taxon>Euthyneura</taxon>
        <taxon>Panpulmonata</taxon>
        <taxon>Sacoglossa</taxon>
        <taxon>Placobranchoidea</taxon>
        <taxon>Plakobranchidae</taxon>
        <taxon>Plakobranchus</taxon>
    </lineage>
</organism>
<keyword evidence="1 9" id="KW-0479">Metal-binding</keyword>
<dbReference type="PRINTS" id="PR00047">
    <property type="entry name" value="STROIDFINGER"/>
</dbReference>
<keyword evidence="14" id="KW-1185">Reference proteome</keyword>
<dbReference type="Gene3D" id="1.10.565.10">
    <property type="entry name" value="Retinoid X Receptor"/>
    <property type="match status" value="1"/>
</dbReference>
<dbReference type="InterPro" id="IPR001628">
    <property type="entry name" value="Znf_hrmn_rcpt"/>
</dbReference>
<reference evidence="13 14" key="1">
    <citation type="journal article" date="2021" name="Elife">
        <title>Chloroplast acquisition without the gene transfer in kleptoplastic sea slugs, Plakobranchus ocellatus.</title>
        <authorList>
            <person name="Maeda T."/>
            <person name="Takahashi S."/>
            <person name="Yoshida T."/>
            <person name="Shimamura S."/>
            <person name="Takaki Y."/>
            <person name="Nagai Y."/>
            <person name="Toyoda A."/>
            <person name="Suzuki Y."/>
            <person name="Arimoto A."/>
            <person name="Ishii H."/>
            <person name="Satoh N."/>
            <person name="Nishiyama T."/>
            <person name="Hasebe M."/>
            <person name="Maruyama T."/>
            <person name="Minagawa J."/>
            <person name="Obokata J."/>
            <person name="Shigenobu S."/>
        </authorList>
    </citation>
    <scope>NUCLEOTIDE SEQUENCE [LARGE SCALE GENOMIC DNA]</scope>
</reference>
<dbReference type="GO" id="GO:0043565">
    <property type="term" value="F:sequence-specific DNA binding"/>
    <property type="evidence" value="ECO:0007669"/>
    <property type="project" value="InterPro"/>
</dbReference>
<dbReference type="SUPFAM" id="SSF48508">
    <property type="entry name" value="Nuclear receptor ligand-binding domain"/>
    <property type="match status" value="1"/>
</dbReference>
<evidence type="ECO:0000313" key="13">
    <source>
        <dbReference type="EMBL" id="GFN79427.1"/>
    </source>
</evidence>
<proteinExistence type="inferred from homology"/>
<evidence type="ECO:0000256" key="5">
    <source>
        <dbReference type="ARBA" id="ARBA00023125"/>
    </source>
</evidence>
<dbReference type="InterPro" id="IPR000536">
    <property type="entry name" value="Nucl_hrmn_rcpt_lig-bd"/>
</dbReference>
<evidence type="ECO:0000256" key="8">
    <source>
        <dbReference type="ARBA" id="ARBA00023242"/>
    </source>
</evidence>
<dbReference type="InterPro" id="IPR050234">
    <property type="entry name" value="Nuclear_hormone_rcpt_NR1"/>
</dbReference>
<evidence type="ECO:0000256" key="3">
    <source>
        <dbReference type="ARBA" id="ARBA00022833"/>
    </source>
</evidence>
<feature type="compositionally biased region" description="Basic and acidic residues" evidence="10">
    <location>
        <begin position="328"/>
        <end position="337"/>
    </location>
</feature>
<dbReference type="InterPro" id="IPR035500">
    <property type="entry name" value="NHR-like_dom_sf"/>
</dbReference>
<evidence type="ECO:0000259" key="11">
    <source>
        <dbReference type="PROSITE" id="PS51030"/>
    </source>
</evidence>
<dbReference type="InterPro" id="IPR013088">
    <property type="entry name" value="Znf_NHR/GATA"/>
</dbReference>
<dbReference type="GO" id="GO:0005634">
    <property type="term" value="C:nucleus"/>
    <property type="evidence" value="ECO:0007669"/>
    <property type="project" value="UniProtKB-SubCell"/>
</dbReference>
<dbReference type="Pfam" id="PF00105">
    <property type="entry name" value="zf-C4"/>
    <property type="match status" value="1"/>
</dbReference>
<protein>
    <submittedName>
        <fullName evidence="13">Nuclear receptor ror-gamma</fullName>
    </submittedName>
</protein>
<feature type="region of interest" description="Disordered" evidence="10">
    <location>
        <begin position="328"/>
        <end position="348"/>
    </location>
</feature>
<comment type="caution">
    <text evidence="13">The sequence shown here is derived from an EMBL/GenBank/DDBJ whole genome shotgun (WGS) entry which is preliminary data.</text>
</comment>
<dbReference type="SMART" id="SM00430">
    <property type="entry name" value="HOLI"/>
    <property type="match status" value="1"/>
</dbReference>
<keyword evidence="6 9" id="KW-0804">Transcription</keyword>
<evidence type="ECO:0000256" key="6">
    <source>
        <dbReference type="ARBA" id="ARBA00023163"/>
    </source>
</evidence>